<feature type="compositionally biased region" description="Acidic residues" evidence="2">
    <location>
        <begin position="1004"/>
        <end position="1023"/>
    </location>
</feature>
<dbReference type="PANTHER" id="PTHR30486:SF6">
    <property type="entry name" value="TYPE IV PILUS RETRACTATION ATPASE PILT"/>
    <property type="match status" value="1"/>
</dbReference>
<feature type="compositionally biased region" description="Polar residues" evidence="2">
    <location>
        <begin position="978"/>
        <end position="1001"/>
    </location>
</feature>
<feature type="compositionally biased region" description="Acidic residues" evidence="2">
    <location>
        <begin position="1134"/>
        <end position="1144"/>
    </location>
</feature>
<feature type="compositionally biased region" description="Acidic residues" evidence="2">
    <location>
        <begin position="1202"/>
        <end position="1217"/>
    </location>
</feature>
<feature type="compositionally biased region" description="Basic and acidic residues" evidence="2">
    <location>
        <begin position="1438"/>
        <end position="1447"/>
    </location>
</feature>
<dbReference type="InterPro" id="IPR056571">
    <property type="entry name" value="PilB3-like_C"/>
</dbReference>
<feature type="compositionally biased region" description="Acidic residues" evidence="2">
    <location>
        <begin position="928"/>
        <end position="938"/>
    </location>
</feature>
<comment type="caution">
    <text evidence="6">The sequence shown here is derived from an EMBL/GenBank/DDBJ whole genome shotgun (WGS) entry which is preliminary data.</text>
</comment>
<reference evidence="6 7" key="1">
    <citation type="submission" date="2020-01" db="EMBL/GenBank/DDBJ databases">
        <title>Natronorubrum sp. JWXQ-INN 674 isolated from Inner Mongolia Autonomous Region of China.</title>
        <authorList>
            <person name="Xue Q."/>
        </authorList>
    </citation>
    <scope>NUCLEOTIDE SEQUENCE [LARGE SCALE GENOMIC DNA]</scope>
    <source>
        <strain evidence="6 7">JWXQ-INN-674</strain>
    </source>
</reference>
<dbReference type="Pfam" id="PF23990">
    <property type="entry name" value="PilB3_N"/>
    <property type="match status" value="1"/>
</dbReference>
<feature type="compositionally biased region" description="Basic and acidic residues" evidence="2">
    <location>
        <begin position="1414"/>
        <end position="1431"/>
    </location>
</feature>
<feature type="compositionally biased region" description="Polar residues" evidence="2">
    <location>
        <begin position="1087"/>
        <end position="1110"/>
    </location>
</feature>
<dbReference type="InterPro" id="IPR050921">
    <property type="entry name" value="T4SS_GSP_E_ATPase"/>
</dbReference>
<evidence type="ECO:0000256" key="1">
    <source>
        <dbReference type="ARBA" id="ARBA00006611"/>
    </source>
</evidence>
<feature type="compositionally biased region" description="Acidic residues" evidence="2">
    <location>
        <begin position="1333"/>
        <end position="1342"/>
    </location>
</feature>
<evidence type="ECO:0000313" key="6">
    <source>
        <dbReference type="EMBL" id="MXV63992.1"/>
    </source>
</evidence>
<proteinExistence type="inferred from homology"/>
<evidence type="ECO:0000256" key="2">
    <source>
        <dbReference type="SAM" id="MobiDB-lite"/>
    </source>
</evidence>
<feature type="compositionally biased region" description="Acidic residues" evidence="2">
    <location>
        <begin position="1"/>
        <end position="10"/>
    </location>
</feature>
<feature type="compositionally biased region" description="Low complexity" evidence="2">
    <location>
        <begin position="1120"/>
        <end position="1133"/>
    </location>
</feature>
<feature type="compositionally biased region" description="Acidic residues" evidence="2">
    <location>
        <begin position="1227"/>
        <end position="1240"/>
    </location>
</feature>
<dbReference type="OrthoDB" id="33500at2157"/>
<feature type="domain" description="Bacterial type II secretion system protein E" evidence="3">
    <location>
        <begin position="473"/>
        <end position="686"/>
    </location>
</feature>
<feature type="region of interest" description="Disordered" evidence="2">
    <location>
        <begin position="905"/>
        <end position="1466"/>
    </location>
</feature>
<feature type="region of interest" description="Disordered" evidence="2">
    <location>
        <begin position="60"/>
        <end position="95"/>
    </location>
</feature>
<accession>A0A6B0VT73</accession>
<feature type="region of interest" description="Disordered" evidence="2">
    <location>
        <begin position="359"/>
        <end position="378"/>
    </location>
</feature>
<feature type="compositionally biased region" description="Polar residues" evidence="2">
    <location>
        <begin position="1146"/>
        <end position="1159"/>
    </location>
</feature>
<feature type="compositionally biased region" description="Polar residues" evidence="2">
    <location>
        <begin position="1035"/>
        <end position="1049"/>
    </location>
</feature>
<feature type="region of interest" description="Disordered" evidence="2">
    <location>
        <begin position="1"/>
        <end position="46"/>
    </location>
</feature>
<feature type="compositionally biased region" description="Acidic residues" evidence="2">
    <location>
        <begin position="1300"/>
        <end position="1310"/>
    </location>
</feature>
<organism evidence="6 7">
    <name type="scientific">Natronorubrum halalkaliphilum</name>
    <dbReference type="NCBI Taxonomy" id="2691917"/>
    <lineage>
        <taxon>Archaea</taxon>
        <taxon>Methanobacteriati</taxon>
        <taxon>Methanobacteriota</taxon>
        <taxon>Stenosarchaea group</taxon>
        <taxon>Halobacteria</taxon>
        <taxon>Halobacteriales</taxon>
        <taxon>Natrialbaceae</taxon>
        <taxon>Natronorubrum</taxon>
    </lineage>
</organism>
<gene>
    <name evidence="6" type="ORF">GS429_18375</name>
</gene>
<dbReference type="GO" id="GO:0016887">
    <property type="term" value="F:ATP hydrolysis activity"/>
    <property type="evidence" value="ECO:0007669"/>
    <property type="project" value="InterPro"/>
</dbReference>
<feature type="compositionally biased region" description="Polar residues" evidence="2">
    <location>
        <begin position="1385"/>
        <end position="1395"/>
    </location>
</feature>
<feature type="compositionally biased region" description="Acidic residues" evidence="2">
    <location>
        <begin position="361"/>
        <end position="370"/>
    </location>
</feature>
<dbReference type="PANTHER" id="PTHR30486">
    <property type="entry name" value="TWITCHING MOTILITY PROTEIN PILT"/>
    <property type="match status" value="1"/>
</dbReference>
<dbReference type="InterPro" id="IPR027417">
    <property type="entry name" value="P-loop_NTPase"/>
</dbReference>
<protein>
    <submittedName>
        <fullName evidence="6">Secretion system protein E</fullName>
    </submittedName>
</protein>
<sequence>MAIDEGDQSDAGEFSEGAASDPASEDDRSRESTSDSDSSGGVRVGDYTWEDFMEEYGYGDEISVLYPDEPAGANADDQLGLDTDETPERTIPSGTDWERVEFDPTAYLDYHPDDLRSSVMATAGENAETLWDAFLEYADPETTPVTKDVWTWEHYKWEYYYEDDGSRPRDGDGEIVRHDEEEALGFDPDTIEQRLFAGDEAAMELDELVEERTVNIQDDIEEDEFFSTADGTTTVSNRYDLEKAVPFEKKTHFQEVERYWVNKPYAYVVIFHSEKENEKKYYMVEPYLNEIELELQEFLSGKLRTAIKYSEDGIKEKASEDGRRTVIEEETRRLLKRYDLFEKTSGSTKQGLLEALKSVLDDEDEEEEEPGPSPLEGIEVRPEPAILADDPDTLNEYQVEKLLYLLKRNFIGYERIDGIKHDINVEDISVDGYNSPVFVYHSEYEQIISNIYHGEDELDDFVVKLAQRSGKGISKRLPQVDATLPDGSRAQLTLGQEVSDHGTNYTIRQFKDVPFTPIDLINWNTFSLDEMAFLWLCIENHKSLIFAGGTASGKTTSLNAVSLFIPSNAKIVSIEDTREVELPQRNWIASVTRPSFSDDEQGDVDEFDLLEAALRQRPDYIVMGEIRGEEGRTLFQVMSTGHTTYTTFHADSVDEVLKRFTTDPINVSKTMFTALDLVSIQTQTRVQGRKVRRNKSLTEINHYEAEHDEINVQDVYQWQAETDEYLKMGDSNTLEEIQFDRGWNKEKLEEELFKREVILAYLIKKGLNTYAEVAATVQAFINDPDTILTLIANGQLEDSLEDLREMESVLIDVDQEKEELVPRPDATSETSNLSMDILERAEESLFEEYRGKVPSGLASALGESDEEETIDVDQATAEKFDFAGDVDNSVDEEEWELGTDSTGFAANSAAESDEPAWLSEDTGFDISGEAEAETDETTADAATGGASASGQDGGDTVSAFDRDGTNAVETTSEDPAAETSTETESIPPASTANTANDTTVFPSDDAEDGDLGGLFDDMDETIEQVDNTWDEAPTSAESGSDTAGTSSGIDSMFPDGKLEPIFDPESPDDGAGDFSDELEDTGENERSPPSSDETELQSSASDGEQPSSPSDEGAAADETAGSSAEAMSSPASESETETPDDAVESDAQTEPATAETDTGSALDPEPETETDPETEPTPVAESESTDDEPAGVSAESVGGDDAAAESDVPDEVAEADGEANASPMDDSAGEDTPIESDDDGGPPPENSERAPDAGEPSVDSPPSDADETPNDQLTSGTDGSVDEQPSGDGDGRSVASPDELSPDDNDEPATDDNRAEPATDRSAAEPETATESNPDDTIDDDVASIFGSDTESIFSDDADADADVDADADEDTNDDETGNVGSLFDDSTQSGTGDSIFSDDGDDAMTDDGSLFEDDTRSDADDSIFKQRNDDVQDGSEDDAKTERDADGDGTDGNTLFDDSDEEPDE</sequence>
<dbReference type="EMBL" id="WUYX01000069">
    <property type="protein sequence ID" value="MXV63992.1"/>
    <property type="molecule type" value="Genomic_DNA"/>
</dbReference>
<dbReference type="Gene3D" id="3.30.450.380">
    <property type="match status" value="1"/>
</dbReference>
<feature type="compositionally biased region" description="Low complexity" evidence="2">
    <location>
        <begin position="939"/>
        <end position="956"/>
    </location>
</feature>
<feature type="domain" description="PilB3-like N-terminal" evidence="5">
    <location>
        <begin position="242"/>
        <end position="286"/>
    </location>
</feature>
<feature type="compositionally biased region" description="Acidic residues" evidence="2">
    <location>
        <begin position="1354"/>
        <end position="1377"/>
    </location>
</feature>
<dbReference type="Proteomes" id="UP000434101">
    <property type="component" value="Unassembled WGS sequence"/>
</dbReference>
<dbReference type="SUPFAM" id="SSF52540">
    <property type="entry name" value="P-loop containing nucleoside triphosphate hydrolases"/>
    <property type="match status" value="1"/>
</dbReference>
<dbReference type="InterPro" id="IPR001482">
    <property type="entry name" value="T2SS/T4SS_dom"/>
</dbReference>
<dbReference type="InterPro" id="IPR056570">
    <property type="entry name" value="PilB3-like_N"/>
</dbReference>
<evidence type="ECO:0000259" key="4">
    <source>
        <dbReference type="Pfam" id="PF23989"/>
    </source>
</evidence>
<keyword evidence="7" id="KW-1185">Reference proteome</keyword>
<feature type="compositionally biased region" description="Low complexity" evidence="2">
    <location>
        <begin position="35"/>
        <end position="46"/>
    </location>
</feature>
<name>A0A6B0VT73_9EURY</name>
<evidence type="ECO:0000313" key="7">
    <source>
        <dbReference type="Proteomes" id="UP000434101"/>
    </source>
</evidence>
<feature type="compositionally biased region" description="Basic and acidic residues" evidence="2">
    <location>
        <begin position="1311"/>
        <end position="1324"/>
    </location>
</feature>
<feature type="compositionally biased region" description="Acidic residues" evidence="2">
    <location>
        <begin position="1164"/>
        <end position="1174"/>
    </location>
</feature>
<feature type="compositionally biased region" description="Acidic residues" evidence="2">
    <location>
        <begin position="1397"/>
        <end position="1413"/>
    </location>
</feature>
<dbReference type="Pfam" id="PF23989">
    <property type="entry name" value="PilB3_C"/>
    <property type="match status" value="1"/>
</dbReference>
<dbReference type="RefSeq" id="WP_160066893.1">
    <property type="nucleotide sequence ID" value="NZ_WUYX01000069.1"/>
</dbReference>
<feature type="domain" description="PilB3-like C-terminal" evidence="4">
    <location>
        <begin position="722"/>
        <end position="788"/>
    </location>
</feature>
<dbReference type="Pfam" id="PF00437">
    <property type="entry name" value="T2SSE"/>
    <property type="match status" value="1"/>
</dbReference>
<dbReference type="CDD" id="cd01130">
    <property type="entry name" value="VirB11-like_ATPase"/>
    <property type="match status" value="1"/>
</dbReference>
<evidence type="ECO:0000259" key="3">
    <source>
        <dbReference type="Pfam" id="PF00437"/>
    </source>
</evidence>
<dbReference type="Gene3D" id="3.40.50.300">
    <property type="entry name" value="P-loop containing nucleotide triphosphate hydrolases"/>
    <property type="match status" value="1"/>
</dbReference>
<evidence type="ECO:0000259" key="5">
    <source>
        <dbReference type="Pfam" id="PF23990"/>
    </source>
</evidence>
<comment type="similarity">
    <text evidence="1">Belongs to the GSP E family.</text>
</comment>
<feature type="compositionally biased region" description="Acidic residues" evidence="2">
    <location>
        <begin position="1065"/>
        <end position="1082"/>
    </location>
</feature>